<evidence type="ECO:0000256" key="10">
    <source>
        <dbReference type="ARBA" id="ARBA00023004"/>
    </source>
</evidence>
<evidence type="ECO:0000256" key="17">
    <source>
        <dbReference type="PIRSR" id="PIRSR600823-5"/>
    </source>
</evidence>
<evidence type="ECO:0000256" key="16">
    <source>
        <dbReference type="PIRSR" id="PIRSR600823-4"/>
    </source>
</evidence>
<dbReference type="Gene3D" id="1.10.420.10">
    <property type="entry name" value="Peroxidase, domain 2"/>
    <property type="match status" value="1"/>
</dbReference>
<dbReference type="InterPro" id="IPR019794">
    <property type="entry name" value="Peroxidases_AS"/>
</dbReference>
<keyword evidence="18" id="KW-0732">Signal</keyword>
<evidence type="ECO:0000256" key="9">
    <source>
        <dbReference type="ARBA" id="ARBA00023002"/>
    </source>
</evidence>
<dbReference type="PRINTS" id="PR00458">
    <property type="entry name" value="PEROXIDASE"/>
</dbReference>
<feature type="binding site" evidence="15">
    <location>
        <position position="262"/>
    </location>
    <ligand>
        <name>Ca(2+)</name>
        <dbReference type="ChEBI" id="CHEBI:29108"/>
        <label>2</label>
    </ligand>
</feature>
<comment type="subcellular location">
    <subcellularLocation>
        <location evidence="18">Secreted</location>
    </subcellularLocation>
</comment>
<dbReference type="InterPro" id="IPR010255">
    <property type="entry name" value="Haem_peroxidase_sf"/>
</dbReference>
<feature type="disulfide bond" evidence="17">
    <location>
        <begin position="207"/>
        <end position="241"/>
    </location>
</feature>
<keyword evidence="8 15" id="KW-0479">Metal-binding</keyword>
<reference evidence="21" key="1">
    <citation type="submission" date="2016-06" db="EMBL/GenBank/DDBJ databases">
        <title>Parallel loss of symbiosis genes in relatives of nitrogen-fixing non-legume Parasponia.</title>
        <authorList>
            <person name="Van Velzen R."/>
            <person name="Holmer R."/>
            <person name="Bu F."/>
            <person name="Rutten L."/>
            <person name="Van Zeijl A."/>
            <person name="Liu W."/>
            <person name="Santuari L."/>
            <person name="Cao Q."/>
            <person name="Sharma T."/>
            <person name="Shen D."/>
            <person name="Roswanjaya Y."/>
            <person name="Wardhani T."/>
            <person name="Kalhor M.S."/>
            <person name="Jansen J."/>
            <person name="Van den Hoogen J."/>
            <person name="Gungor B."/>
            <person name="Hartog M."/>
            <person name="Hontelez J."/>
            <person name="Verver J."/>
            <person name="Yang W.-C."/>
            <person name="Schijlen E."/>
            <person name="Repin R."/>
            <person name="Schilthuizen M."/>
            <person name="Schranz E."/>
            <person name="Heidstra R."/>
            <person name="Miyata K."/>
            <person name="Fedorova E."/>
            <person name="Kohlen W."/>
            <person name="Bisseling T."/>
            <person name="Smit S."/>
            <person name="Geurts R."/>
        </authorList>
    </citation>
    <scope>NUCLEOTIDE SEQUENCE [LARGE SCALE GENOMIC DNA]</scope>
    <source>
        <strain evidence="21">cv. RG33-2</strain>
    </source>
</reference>
<dbReference type="PANTHER" id="PTHR31517">
    <property type="match status" value="1"/>
</dbReference>
<keyword evidence="7 18" id="KW-0349">Heme</keyword>
<dbReference type="CDD" id="cd00693">
    <property type="entry name" value="secretory_peroxidase"/>
    <property type="match status" value="1"/>
</dbReference>
<gene>
    <name evidence="20" type="ORF">TorRG33x02_354380</name>
</gene>
<evidence type="ECO:0000256" key="2">
    <source>
        <dbReference type="ARBA" id="ARBA00002322"/>
    </source>
</evidence>
<keyword evidence="15 18" id="KW-0106">Calcium</keyword>
<evidence type="ECO:0000256" key="1">
    <source>
        <dbReference type="ARBA" id="ARBA00000189"/>
    </source>
</evidence>
<comment type="similarity">
    <text evidence="18">Belongs to the peroxidase family. Classical plant (class III) peroxidase subfamily.</text>
</comment>
<feature type="disulfide bond" evidence="17">
    <location>
        <begin position="128"/>
        <end position="330"/>
    </location>
</feature>
<evidence type="ECO:0000256" key="11">
    <source>
        <dbReference type="ARBA" id="ARBA00023157"/>
    </source>
</evidence>
<evidence type="ECO:0000256" key="12">
    <source>
        <dbReference type="ARBA" id="ARBA00023324"/>
    </source>
</evidence>
<organism evidence="20 21">
    <name type="scientific">Trema orientale</name>
    <name type="common">Charcoal tree</name>
    <name type="synonym">Celtis orientalis</name>
    <dbReference type="NCBI Taxonomy" id="63057"/>
    <lineage>
        <taxon>Eukaryota</taxon>
        <taxon>Viridiplantae</taxon>
        <taxon>Streptophyta</taxon>
        <taxon>Embryophyta</taxon>
        <taxon>Tracheophyta</taxon>
        <taxon>Spermatophyta</taxon>
        <taxon>Magnoliopsida</taxon>
        <taxon>eudicotyledons</taxon>
        <taxon>Gunneridae</taxon>
        <taxon>Pentapetalae</taxon>
        <taxon>rosids</taxon>
        <taxon>fabids</taxon>
        <taxon>Rosales</taxon>
        <taxon>Cannabaceae</taxon>
        <taxon>Trema</taxon>
    </lineage>
</organism>
<feature type="disulfide bond" evidence="17">
    <location>
        <begin position="40"/>
        <end position="122"/>
    </location>
</feature>
<dbReference type="Pfam" id="PF00141">
    <property type="entry name" value="peroxidase"/>
    <property type="match status" value="1"/>
</dbReference>
<feature type="signal peptide" evidence="18">
    <location>
        <begin position="1"/>
        <end position="26"/>
    </location>
</feature>
<comment type="similarity">
    <text evidence="3">Belongs to the peroxidase family. Ascorbate peroxidase subfamily.</text>
</comment>
<feature type="binding site" evidence="15">
    <location>
        <position position="79"/>
    </location>
    <ligand>
        <name>Ca(2+)</name>
        <dbReference type="ChEBI" id="CHEBI:29108"/>
        <label>1</label>
    </ligand>
</feature>
<dbReference type="GO" id="GO:0006979">
    <property type="term" value="P:response to oxidative stress"/>
    <property type="evidence" value="ECO:0007669"/>
    <property type="project" value="UniProtKB-UniRule"/>
</dbReference>
<dbReference type="PANTHER" id="PTHR31517:SF48">
    <property type="entry name" value="PEROXIDASE 16-RELATED"/>
    <property type="match status" value="1"/>
</dbReference>
<dbReference type="EC" id="1.11.1.7" evidence="4 18"/>
<dbReference type="FunFam" id="1.10.520.10:FF:000008">
    <property type="entry name" value="Peroxidase"/>
    <property type="match status" value="1"/>
</dbReference>
<dbReference type="SUPFAM" id="SSF48113">
    <property type="entry name" value="Heme-dependent peroxidases"/>
    <property type="match status" value="1"/>
</dbReference>
<feature type="binding site" evidence="15">
    <location>
        <position position="257"/>
    </location>
    <ligand>
        <name>Ca(2+)</name>
        <dbReference type="ChEBI" id="CHEBI:29108"/>
        <label>2</label>
    </ligand>
</feature>
<feature type="site" description="Transition state stabilizer" evidence="16">
    <location>
        <position position="67"/>
    </location>
</feature>
<feature type="disulfide bond" evidence="17">
    <location>
        <begin position="73"/>
        <end position="78"/>
    </location>
</feature>
<evidence type="ECO:0000259" key="19">
    <source>
        <dbReference type="PROSITE" id="PS50873"/>
    </source>
</evidence>
<keyword evidence="11 17" id="KW-1015">Disulfide bond</keyword>
<keyword evidence="21" id="KW-1185">Reference proteome</keyword>
<dbReference type="InterPro" id="IPR033905">
    <property type="entry name" value="Secretory_peroxidase"/>
</dbReference>
<dbReference type="GO" id="GO:0140825">
    <property type="term" value="F:lactoperoxidase activity"/>
    <property type="evidence" value="ECO:0007669"/>
    <property type="project" value="UniProtKB-EC"/>
</dbReference>
<feature type="binding site" evidence="15">
    <location>
        <position position="81"/>
    </location>
    <ligand>
        <name>Ca(2+)</name>
        <dbReference type="ChEBI" id="CHEBI:29108"/>
        <label>1</label>
    </ligand>
</feature>
<comment type="cofactor">
    <cofactor evidence="15 18">
        <name>heme b</name>
        <dbReference type="ChEBI" id="CHEBI:60344"/>
    </cofactor>
    <text evidence="15 18">Binds 1 heme b (iron(II)-protoporphyrin IX) group per subunit.</text>
</comment>
<feature type="binding site" evidence="15">
    <location>
        <position position="92"/>
    </location>
    <ligand>
        <name>Ca(2+)</name>
        <dbReference type="ChEBI" id="CHEBI:29108"/>
        <label>1</label>
    </ligand>
</feature>
<dbReference type="FunCoup" id="A0A2P5ABA8">
    <property type="interactions" value="274"/>
</dbReference>
<feature type="domain" description="Plant heme peroxidase family profile" evidence="19">
    <location>
        <begin position="30"/>
        <end position="334"/>
    </location>
</feature>
<comment type="catalytic activity">
    <reaction evidence="1 18">
        <text>2 a phenolic donor + H2O2 = 2 a phenolic radical donor + 2 H2O</text>
        <dbReference type="Rhea" id="RHEA:56136"/>
        <dbReference type="ChEBI" id="CHEBI:15377"/>
        <dbReference type="ChEBI" id="CHEBI:16240"/>
        <dbReference type="ChEBI" id="CHEBI:139520"/>
        <dbReference type="ChEBI" id="CHEBI:139521"/>
        <dbReference type="EC" id="1.11.1.7"/>
    </reaction>
</comment>
<dbReference type="OrthoDB" id="2113341at2759"/>
<feature type="binding site" evidence="14">
    <location>
        <position position="170"/>
    </location>
    <ligand>
        <name>substrate</name>
    </ligand>
</feature>
<evidence type="ECO:0000256" key="18">
    <source>
        <dbReference type="RuleBase" id="RU362060"/>
    </source>
</evidence>
<protein>
    <recommendedName>
        <fullName evidence="4 18">Peroxidase</fullName>
        <ecNumber evidence="4 18">1.11.1.7</ecNumber>
    </recommendedName>
</protein>
<evidence type="ECO:0000256" key="13">
    <source>
        <dbReference type="PIRSR" id="PIRSR600823-1"/>
    </source>
</evidence>
<dbReference type="PROSITE" id="PS50873">
    <property type="entry name" value="PEROXIDASE_4"/>
    <property type="match status" value="1"/>
</dbReference>
<proteinExistence type="inferred from homology"/>
<evidence type="ECO:0000256" key="8">
    <source>
        <dbReference type="ARBA" id="ARBA00022723"/>
    </source>
</evidence>
<accession>A0A2P5ABA8</accession>
<dbReference type="InterPro" id="IPR002016">
    <property type="entry name" value="Haem_peroxidase"/>
</dbReference>
<dbReference type="GO" id="GO:0046872">
    <property type="term" value="F:metal ion binding"/>
    <property type="evidence" value="ECO:0007669"/>
    <property type="project" value="UniProtKB-UniRule"/>
</dbReference>
<evidence type="ECO:0000256" key="14">
    <source>
        <dbReference type="PIRSR" id="PIRSR600823-2"/>
    </source>
</evidence>
<feature type="active site" description="Proton acceptor" evidence="13">
    <location>
        <position position="71"/>
    </location>
</feature>
<keyword evidence="6 18" id="KW-0575">Peroxidase</keyword>
<keyword evidence="5 18" id="KW-0964">Secreted</keyword>
<dbReference type="EMBL" id="JXTC01000982">
    <property type="protein sequence ID" value="PON33825.1"/>
    <property type="molecule type" value="Genomic_DNA"/>
</dbReference>
<evidence type="ECO:0000256" key="6">
    <source>
        <dbReference type="ARBA" id="ARBA00022559"/>
    </source>
</evidence>
<dbReference type="PROSITE" id="PS00436">
    <property type="entry name" value="PEROXIDASE_2"/>
    <property type="match status" value="1"/>
</dbReference>
<name>A0A2P5ABA8_TREOI</name>
<evidence type="ECO:0000256" key="4">
    <source>
        <dbReference type="ARBA" id="ARBA00012313"/>
    </source>
</evidence>
<dbReference type="GO" id="GO:0005576">
    <property type="term" value="C:extracellular region"/>
    <property type="evidence" value="ECO:0007669"/>
    <property type="project" value="UniProtKB-SubCell"/>
</dbReference>
<feature type="chain" id="PRO_5015022064" description="Peroxidase" evidence="18">
    <location>
        <begin position="27"/>
        <end position="334"/>
    </location>
</feature>
<dbReference type="PRINTS" id="PR00461">
    <property type="entry name" value="PLPEROXIDASE"/>
</dbReference>
<dbReference type="PROSITE" id="PS00435">
    <property type="entry name" value="PEROXIDASE_1"/>
    <property type="match status" value="1"/>
</dbReference>
<keyword evidence="9 18" id="KW-0560">Oxidoreductase</keyword>
<feature type="binding site" evidence="15">
    <location>
        <position position="254"/>
    </location>
    <ligand>
        <name>Ca(2+)</name>
        <dbReference type="ChEBI" id="CHEBI:29108"/>
        <label>2</label>
    </ligand>
</feature>
<comment type="caution">
    <text evidence="20">The sequence shown here is derived from an EMBL/GenBank/DDBJ whole genome shotgun (WGS) entry which is preliminary data.</text>
</comment>
<dbReference type="InterPro" id="IPR019793">
    <property type="entry name" value="Peroxidases_heam-ligand_BS"/>
</dbReference>
<evidence type="ECO:0000256" key="3">
    <source>
        <dbReference type="ARBA" id="ARBA00006873"/>
    </source>
</evidence>
<dbReference type="InParanoid" id="A0A2P5ABA8"/>
<dbReference type="FunFam" id="1.10.420.10:FF:000001">
    <property type="entry name" value="Peroxidase"/>
    <property type="match status" value="1"/>
</dbReference>
<comment type="function">
    <text evidence="2">Removal of H(2)O(2), oxidation of toxic reductants, biosynthesis and degradation of lignin, suberization, auxin catabolism, response to environmental stresses such as wounding, pathogen attack and oxidative stress. These functions might be dependent on each isozyme/isoform in each plant tissue.</text>
</comment>
<evidence type="ECO:0000256" key="5">
    <source>
        <dbReference type="ARBA" id="ARBA00022525"/>
    </source>
</evidence>
<evidence type="ECO:0000313" key="21">
    <source>
        <dbReference type="Proteomes" id="UP000237000"/>
    </source>
</evidence>
<dbReference type="GO" id="GO:0042744">
    <property type="term" value="P:hydrogen peroxide catabolic process"/>
    <property type="evidence" value="ECO:0007669"/>
    <property type="project" value="UniProtKB-KW"/>
</dbReference>
<feature type="binding site" description="axial binding residue" evidence="15">
    <location>
        <position position="200"/>
    </location>
    <ligand>
        <name>heme b</name>
        <dbReference type="ChEBI" id="CHEBI:60344"/>
    </ligand>
    <ligandPart>
        <name>Fe</name>
        <dbReference type="ChEBI" id="CHEBI:18248"/>
    </ligandPart>
</feature>
<dbReference type="GO" id="GO:0020037">
    <property type="term" value="F:heme binding"/>
    <property type="evidence" value="ECO:0007669"/>
    <property type="project" value="UniProtKB-UniRule"/>
</dbReference>
<dbReference type="Proteomes" id="UP000237000">
    <property type="component" value="Unassembled WGS sequence"/>
</dbReference>
<keyword evidence="10 15" id="KW-0408">Iron</keyword>
<feature type="binding site" evidence="15">
    <location>
        <position position="72"/>
    </location>
    <ligand>
        <name>Ca(2+)</name>
        <dbReference type="ChEBI" id="CHEBI:29108"/>
        <label>1</label>
    </ligand>
</feature>
<feature type="binding site" evidence="15">
    <location>
        <position position="75"/>
    </location>
    <ligand>
        <name>Ca(2+)</name>
        <dbReference type="ChEBI" id="CHEBI:29108"/>
        <label>1</label>
    </ligand>
</feature>
<evidence type="ECO:0000256" key="15">
    <source>
        <dbReference type="PIRSR" id="PIRSR600823-3"/>
    </source>
</evidence>
<evidence type="ECO:0000313" key="20">
    <source>
        <dbReference type="EMBL" id="PON33825.1"/>
    </source>
</evidence>
<feature type="binding site" evidence="15">
    <location>
        <position position="77"/>
    </location>
    <ligand>
        <name>Ca(2+)</name>
        <dbReference type="ChEBI" id="CHEBI:29108"/>
        <label>1</label>
    </ligand>
</feature>
<comment type="cofactor">
    <cofactor evidence="15 18">
        <name>Ca(2+)</name>
        <dbReference type="ChEBI" id="CHEBI:29108"/>
    </cofactor>
    <text evidence="15 18">Binds 2 calcium ions per subunit.</text>
</comment>
<keyword evidence="12 18" id="KW-0376">Hydrogen peroxide</keyword>
<dbReference type="InterPro" id="IPR000823">
    <property type="entry name" value="Peroxidase_pln"/>
</dbReference>
<dbReference type="AlphaFoldDB" id="A0A2P5ABA8"/>
<evidence type="ECO:0000256" key="7">
    <source>
        <dbReference type="ARBA" id="ARBA00022617"/>
    </source>
</evidence>
<dbReference type="Gene3D" id="1.10.520.10">
    <property type="match status" value="1"/>
</dbReference>
<sequence>MESRSFVLPISALLLLLPFFLTMATAQSTKLSRDFYKNTCPNVESIVSSAVANKFRQTFVTAPATLRLFFHDCFVRGCDASIMLSSPNNNAEKDHPDNLSLAGDGFDTVIKAKAALDNDSRCKNKVSCADILALATRDVVVLTGGQSYPVELGRRDGRISTKASVQRKLPHPEFNLDQLNAIFASHGLTQRDMIALSGAHSIGFSHCNRFSKRIFNFSPRTGRTIDPTLDTQYALQLRQMCPLNVDPRIAINMDPTTPRTFDNAYYKNLQQRKGLFSSDQILFTDNRSKAVVDEFASNPAAFSKAFADAMTKLGRVGVLTGTQGEIRFDCTRPN</sequence>
<dbReference type="STRING" id="63057.A0A2P5ABA8"/>